<name>A0A9D1J6G5_9BACT</name>
<dbReference type="InterPro" id="IPR006283">
    <property type="entry name" value="ThiL-like"/>
</dbReference>
<evidence type="ECO:0000313" key="4">
    <source>
        <dbReference type="Proteomes" id="UP000886744"/>
    </source>
</evidence>
<keyword evidence="1" id="KW-0784">Thiamine biosynthesis</keyword>
<keyword evidence="3" id="KW-0418">Kinase</keyword>
<dbReference type="Proteomes" id="UP000886744">
    <property type="component" value="Unassembled WGS sequence"/>
</dbReference>
<dbReference type="InterPro" id="IPR016188">
    <property type="entry name" value="PurM-like_N"/>
</dbReference>
<dbReference type="SUPFAM" id="SSF56042">
    <property type="entry name" value="PurM C-terminal domain-like"/>
    <property type="match status" value="1"/>
</dbReference>
<organism evidence="3 4">
    <name type="scientific">Candidatus Coprenecus avistercoris</name>
    <dbReference type="NCBI Taxonomy" id="2840730"/>
    <lineage>
        <taxon>Bacteria</taxon>
        <taxon>Pseudomonadati</taxon>
        <taxon>Bacteroidota</taxon>
        <taxon>Bacteroidia</taxon>
        <taxon>Bacteroidales</taxon>
        <taxon>Rikenellaceae</taxon>
        <taxon>Rikenellaceae incertae sedis</taxon>
        <taxon>Candidatus Coprenecus</taxon>
    </lineage>
</organism>
<dbReference type="EMBL" id="DVHI01000017">
    <property type="protein sequence ID" value="HIR62109.1"/>
    <property type="molecule type" value="Genomic_DNA"/>
</dbReference>
<keyword evidence="3" id="KW-0808">Transferase</keyword>
<evidence type="ECO:0000259" key="2">
    <source>
        <dbReference type="Pfam" id="PF00586"/>
    </source>
</evidence>
<reference evidence="3" key="2">
    <citation type="journal article" date="2021" name="PeerJ">
        <title>Extensive microbial diversity within the chicken gut microbiome revealed by metagenomics and culture.</title>
        <authorList>
            <person name="Gilroy R."/>
            <person name="Ravi A."/>
            <person name="Getino M."/>
            <person name="Pursley I."/>
            <person name="Horton D.L."/>
            <person name="Alikhan N.F."/>
            <person name="Baker D."/>
            <person name="Gharbi K."/>
            <person name="Hall N."/>
            <person name="Watson M."/>
            <person name="Adriaenssens E.M."/>
            <person name="Foster-Nyarko E."/>
            <person name="Jarju S."/>
            <person name="Secka A."/>
            <person name="Antonio M."/>
            <person name="Oren A."/>
            <person name="Chaudhuri R.R."/>
            <person name="La Ragione R."/>
            <person name="Hildebrand F."/>
            <person name="Pallen M.J."/>
        </authorList>
    </citation>
    <scope>NUCLEOTIDE SEQUENCE</scope>
    <source>
        <strain evidence="3">ChiHjej13B12-12457</strain>
    </source>
</reference>
<dbReference type="InterPro" id="IPR036921">
    <property type="entry name" value="PurM-like_N_sf"/>
</dbReference>
<evidence type="ECO:0000313" key="3">
    <source>
        <dbReference type="EMBL" id="HIR62109.1"/>
    </source>
</evidence>
<dbReference type="SUPFAM" id="SSF55326">
    <property type="entry name" value="PurM N-terminal domain-like"/>
    <property type="match status" value="1"/>
</dbReference>
<accession>A0A9D1J6G5</accession>
<dbReference type="PANTHER" id="PTHR30270:SF0">
    <property type="entry name" value="THIAMINE-MONOPHOSPHATE KINASE"/>
    <property type="match status" value="1"/>
</dbReference>
<sequence>MATEISSIGKQALLSRLFESSGRTNERGCAFSGDGDFSTVHKVFMEKVDFDLTYNPLRHLGHKLALNVIGELYARMSTPVGMDITVALSNRFSVEDVQDLWEGISAAAKEHGAAHLGLDLIPSAAGMVVSIAAWGSAGKDVAQKRKNAQSKDLLVLSGDLGAAYMGLHVLEREKTAFEGTPAGTAPKQPDLTQYKYIVGEYLSPYLKPGIPGRFSEAGIIPCGGYFVSRGLGEAAKRIAADTGLGVKIYIGRIPIASKTFEMAQELNLDPVTAAVNGGDDYRLLYIVPLEFHETLRRDFQDWDIIGHLAHSDVGEVLVTPEGAEIGIHAQGYEQ</sequence>
<dbReference type="AlphaFoldDB" id="A0A9D1J6G5"/>
<dbReference type="PANTHER" id="PTHR30270">
    <property type="entry name" value="THIAMINE-MONOPHOSPHATE KINASE"/>
    <property type="match status" value="1"/>
</dbReference>
<proteinExistence type="predicted"/>
<evidence type="ECO:0000256" key="1">
    <source>
        <dbReference type="ARBA" id="ARBA00022977"/>
    </source>
</evidence>
<comment type="caution">
    <text evidence="3">The sequence shown here is derived from an EMBL/GenBank/DDBJ whole genome shotgun (WGS) entry which is preliminary data.</text>
</comment>
<dbReference type="GO" id="GO:0009228">
    <property type="term" value="P:thiamine biosynthetic process"/>
    <property type="evidence" value="ECO:0007669"/>
    <property type="project" value="UniProtKB-KW"/>
</dbReference>
<feature type="domain" description="PurM-like N-terminal" evidence="2">
    <location>
        <begin position="43"/>
        <end position="136"/>
    </location>
</feature>
<reference evidence="3" key="1">
    <citation type="submission" date="2020-10" db="EMBL/GenBank/DDBJ databases">
        <authorList>
            <person name="Gilroy R."/>
        </authorList>
    </citation>
    <scope>NUCLEOTIDE SEQUENCE</scope>
    <source>
        <strain evidence="3">ChiHjej13B12-12457</strain>
    </source>
</reference>
<gene>
    <name evidence="3" type="ORF">IAC94_01120</name>
</gene>
<protein>
    <submittedName>
        <fullName evidence="3">Thiamine-phosphate kinase</fullName>
    </submittedName>
</protein>
<dbReference type="GO" id="GO:0009030">
    <property type="term" value="F:thiamine-phosphate kinase activity"/>
    <property type="evidence" value="ECO:0007669"/>
    <property type="project" value="InterPro"/>
</dbReference>
<dbReference type="Gene3D" id="3.90.650.10">
    <property type="entry name" value="PurM-like C-terminal domain"/>
    <property type="match status" value="1"/>
</dbReference>
<dbReference type="InterPro" id="IPR036676">
    <property type="entry name" value="PurM-like_C_sf"/>
</dbReference>
<dbReference type="Gene3D" id="3.30.1330.10">
    <property type="entry name" value="PurM-like, N-terminal domain"/>
    <property type="match status" value="1"/>
</dbReference>
<dbReference type="Pfam" id="PF00586">
    <property type="entry name" value="AIRS"/>
    <property type="match status" value="1"/>
</dbReference>